<dbReference type="EMBL" id="HBHK01003509">
    <property type="protein sequence ID" value="CAD9667546.1"/>
    <property type="molecule type" value="Transcribed_RNA"/>
</dbReference>
<dbReference type="InterPro" id="IPR029058">
    <property type="entry name" value="AB_hydrolase_fold"/>
</dbReference>
<organism evidence="1">
    <name type="scientific">Mucochytrium quahogii</name>
    <dbReference type="NCBI Taxonomy" id="96639"/>
    <lineage>
        <taxon>Eukaryota</taxon>
        <taxon>Sar</taxon>
        <taxon>Stramenopiles</taxon>
        <taxon>Bigyra</taxon>
        <taxon>Labyrinthulomycetes</taxon>
        <taxon>Thraustochytrida</taxon>
        <taxon>Thraustochytriidae</taxon>
        <taxon>Mucochytrium</taxon>
    </lineage>
</organism>
<dbReference type="Gene3D" id="3.40.50.1820">
    <property type="entry name" value="alpha/beta hydrolase"/>
    <property type="match status" value="1"/>
</dbReference>
<name>A0A7S2REA7_9STRA</name>
<dbReference type="AlphaFoldDB" id="A0A7S2REA7"/>
<gene>
    <name evidence="1" type="ORF">QSP1433_LOCUS2127</name>
</gene>
<reference evidence="1" key="1">
    <citation type="submission" date="2021-01" db="EMBL/GenBank/DDBJ databases">
        <authorList>
            <person name="Corre E."/>
            <person name="Pelletier E."/>
            <person name="Niang G."/>
            <person name="Scheremetjew M."/>
            <person name="Finn R."/>
            <person name="Kale V."/>
            <person name="Holt S."/>
            <person name="Cochrane G."/>
            <person name="Meng A."/>
            <person name="Brown T."/>
            <person name="Cohen L."/>
        </authorList>
    </citation>
    <scope>NUCLEOTIDE SEQUENCE</scope>
    <source>
        <strain evidence="1">NY070348D</strain>
    </source>
</reference>
<accession>A0A7S2REA7</accession>
<protein>
    <submittedName>
        <fullName evidence="1">Uncharacterized protein</fullName>
    </submittedName>
</protein>
<evidence type="ECO:0000313" key="1">
    <source>
        <dbReference type="EMBL" id="CAD9667546.1"/>
    </source>
</evidence>
<proteinExistence type="predicted"/>
<sequence length="236" mass="25900">MGECETMKMAVATVFVNGLFNPKSEEVWEKHQKRLEGIFECKAFHVHNPTLATELSMEKLTNPTAKFGASMFALGAMASMAYDAYQGTDYTTKAVGITMDGVKSNLEKQSKSVAQKIEDEVDTLLTGKPDIKKINLVGHSHGGWSTAVFIQQKHAHRLALKHGVTFNVVILGCPVLVQPGAGVSTLVQLHNKLDPVSLRYADKTAIGKSNEVVSAQEAPYHECTKYLDWLEAHLKT</sequence>
<dbReference type="SUPFAM" id="SSF53474">
    <property type="entry name" value="alpha/beta-Hydrolases"/>
    <property type="match status" value="1"/>
</dbReference>